<dbReference type="PANTHER" id="PTHR12718:SF2">
    <property type="entry name" value="SPLICEOSOME-ASSOCIATED PROTEIN CWC15 HOMOLOG"/>
    <property type="match status" value="1"/>
</dbReference>
<dbReference type="AlphaFoldDB" id="A0AAD4S250"/>
<comment type="caution">
    <text evidence="5">The sequence shown here is derived from an EMBL/GenBank/DDBJ whole genome shotgun (WGS) entry which is preliminary data.</text>
</comment>
<dbReference type="GO" id="GO:0071013">
    <property type="term" value="C:catalytic step 2 spliceosome"/>
    <property type="evidence" value="ECO:0007669"/>
    <property type="project" value="TreeGrafter"/>
</dbReference>
<evidence type="ECO:0000313" key="6">
    <source>
        <dbReference type="Proteomes" id="UP001202328"/>
    </source>
</evidence>
<name>A0AAD4S250_9MAGN</name>
<evidence type="ECO:0000313" key="5">
    <source>
        <dbReference type="EMBL" id="KAI3851995.1"/>
    </source>
</evidence>
<dbReference type="GO" id="GO:0003723">
    <property type="term" value="F:RNA binding"/>
    <property type="evidence" value="ECO:0007669"/>
    <property type="project" value="TreeGrafter"/>
</dbReference>
<dbReference type="Pfam" id="PF04889">
    <property type="entry name" value="Cwf_Cwc_15"/>
    <property type="match status" value="2"/>
</dbReference>
<dbReference type="EMBL" id="JAJJMB010015809">
    <property type="protein sequence ID" value="KAI3851995.1"/>
    <property type="molecule type" value="Genomic_DNA"/>
</dbReference>
<keyword evidence="6" id="KW-1185">Reference proteome</keyword>
<evidence type="ECO:0000256" key="1">
    <source>
        <dbReference type="ARBA" id="ARBA00006644"/>
    </source>
</evidence>
<organism evidence="5 6">
    <name type="scientific">Papaver atlanticum</name>
    <dbReference type="NCBI Taxonomy" id="357466"/>
    <lineage>
        <taxon>Eukaryota</taxon>
        <taxon>Viridiplantae</taxon>
        <taxon>Streptophyta</taxon>
        <taxon>Embryophyta</taxon>
        <taxon>Tracheophyta</taxon>
        <taxon>Spermatophyta</taxon>
        <taxon>Magnoliopsida</taxon>
        <taxon>Ranunculales</taxon>
        <taxon>Papaveraceae</taxon>
        <taxon>Papaveroideae</taxon>
        <taxon>Papaver</taxon>
    </lineage>
</organism>
<evidence type="ECO:0000256" key="4">
    <source>
        <dbReference type="SAM" id="MobiDB-lite"/>
    </source>
</evidence>
<feature type="compositionally biased region" description="Polar residues" evidence="4">
    <location>
        <begin position="19"/>
        <end position="39"/>
    </location>
</feature>
<evidence type="ECO:0000256" key="3">
    <source>
        <dbReference type="ARBA" id="ARBA00023187"/>
    </source>
</evidence>
<dbReference type="PANTHER" id="PTHR12718">
    <property type="entry name" value="CELL CYCLE CONTROL PROTEIN CWF15"/>
    <property type="match status" value="1"/>
</dbReference>
<sequence>MSQRPTWIPAKGGEEQGGTRKSGSSQKTSSRDLASQMTLKSRKEGQHNQDHCSSKAEATKIGRICTAVPREIDADDSDEKSYSESDNNDSDDDDGLLAEVARIKKEKYEERLGKERLGKQEQIIRGNPLVSNAASFTVKRSWDDDVAFKRQSCGEAKTPKRFINDTIRNDFHRKLLQKYMK</sequence>
<proteinExistence type="inferred from homology"/>
<feature type="region of interest" description="Disordered" evidence="4">
    <location>
        <begin position="1"/>
        <end position="97"/>
    </location>
</feature>
<feature type="compositionally biased region" description="Basic and acidic residues" evidence="4">
    <location>
        <begin position="41"/>
        <end position="60"/>
    </location>
</feature>
<evidence type="ECO:0008006" key="7">
    <source>
        <dbReference type="Google" id="ProtNLM"/>
    </source>
</evidence>
<reference evidence="5" key="1">
    <citation type="submission" date="2022-04" db="EMBL/GenBank/DDBJ databases">
        <title>A functionally conserved STORR gene fusion in Papaver species that diverged 16.8 million years ago.</title>
        <authorList>
            <person name="Catania T."/>
        </authorList>
    </citation>
    <scope>NUCLEOTIDE SEQUENCE</scope>
    <source>
        <strain evidence="5">S-188037</strain>
    </source>
</reference>
<keyword evidence="2" id="KW-0507">mRNA processing</keyword>
<accession>A0AAD4S250</accession>
<evidence type="ECO:0000256" key="2">
    <source>
        <dbReference type="ARBA" id="ARBA00022664"/>
    </source>
</evidence>
<gene>
    <name evidence="5" type="ORF">MKW98_019994</name>
</gene>
<dbReference type="Proteomes" id="UP001202328">
    <property type="component" value="Unassembled WGS sequence"/>
</dbReference>
<protein>
    <recommendedName>
        <fullName evidence="7">Pre-mRNA-splicing factor CWC15</fullName>
    </recommendedName>
</protein>
<dbReference type="GO" id="GO:0045292">
    <property type="term" value="P:mRNA cis splicing, via spliceosome"/>
    <property type="evidence" value="ECO:0007669"/>
    <property type="project" value="TreeGrafter"/>
</dbReference>
<keyword evidence="3" id="KW-0508">mRNA splicing</keyword>
<comment type="similarity">
    <text evidence="1">Belongs to the CWC15 family.</text>
</comment>
<dbReference type="InterPro" id="IPR006973">
    <property type="entry name" value="Cwf_Cwc_15"/>
</dbReference>
<feature type="compositionally biased region" description="Acidic residues" evidence="4">
    <location>
        <begin position="86"/>
        <end position="96"/>
    </location>
</feature>